<keyword evidence="2" id="KW-0238">DNA-binding</keyword>
<feature type="domain" description="HTH gntR-type" evidence="4">
    <location>
        <begin position="14"/>
        <end position="82"/>
    </location>
</feature>
<proteinExistence type="predicted"/>
<sequence>MTPASPQGAHLSRPRASEQIFADLQDRILLGEFARGERLPTERELAAAYGVSVNTVRESVRALSLMGMVEVRHGSGAFVTASTSGLVGQSVGRLLRFERTGLADVVRLSGVLHQYAATRAVDTADETDIDAFDDAVTAISAQGGGRWVQLGAAVESFLQAFVACAHDPLLSALSATLDHIVVAVTTQIAVDEPGDLASQTAGLAGVRAAMITALRRRDASALLAATSEYHARSAAIIAEHPALRHVRLSDPRWSPLLTGLIATTRP</sequence>
<comment type="caution">
    <text evidence="5">The sequence shown here is derived from an EMBL/GenBank/DDBJ whole genome shotgun (WGS) entry which is preliminary data.</text>
</comment>
<dbReference type="InterPro" id="IPR000524">
    <property type="entry name" value="Tscrpt_reg_HTH_GntR"/>
</dbReference>
<name>A0A853BBJ9_9PSEU</name>
<dbReference type="InterPro" id="IPR008920">
    <property type="entry name" value="TF_FadR/GntR_C"/>
</dbReference>
<keyword evidence="6" id="KW-1185">Reference proteome</keyword>
<evidence type="ECO:0000259" key="4">
    <source>
        <dbReference type="PROSITE" id="PS50949"/>
    </source>
</evidence>
<dbReference type="AlphaFoldDB" id="A0A853BBJ9"/>
<dbReference type="InterPro" id="IPR036388">
    <property type="entry name" value="WH-like_DNA-bd_sf"/>
</dbReference>
<dbReference type="InterPro" id="IPR036390">
    <property type="entry name" value="WH_DNA-bd_sf"/>
</dbReference>
<dbReference type="EMBL" id="JACCFK010000002">
    <property type="protein sequence ID" value="NYI92390.1"/>
    <property type="molecule type" value="Genomic_DNA"/>
</dbReference>
<organism evidence="5 6">
    <name type="scientific">Amycolatopsis endophytica</name>
    <dbReference type="NCBI Taxonomy" id="860233"/>
    <lineage>
        <taxon>Bacteria</taxon>
        <taxon>Bacillati</taxon>
        <taxon>Actinomycetota</taxon>
        <taxon>Actinomycetes</taxon>
        <taxon>Pseudonocardiales</taxon>
        <taxon>Pseudonocardiaceae</taxon>
        <taxon>Amycolatopsis</taxon>
    </lineage>
</organism>
<dbReference type="Gene3D" id="1.20.120.530">
    <property type="entry name" value="GntR ligand-binding domain-like"/>
    <property type="match status" value="1"/>
</dbReference>
<dbReference type="RefSeq" id="WP_179776634.1">
    <property type="nucleotide sequence ID" value="NZ_JACCFK010000002.1"/>
</dbReference>
<dbReference type="CDD" id="cd07377">
    <property type="entry name" value="WHTH_GntR"/>
    <property type="match status" value="1"/>
</dbReference>
<dbReference type="Pfam" id="PF00392">
    <property type="entry name" value="GntR"/>
    <property type="match status" value="1"/>
</dbReference>
<evidence type="ECO:0000313" key="5">
    <source>
        <dbReference type="EMBL" id="NYI92390.1"/>
    </source>
</evidence>
<keyword evidence="5" id="KW-0670">Pyruvate</keyword>
<gene>
    <name evidence="5" type="ORF">HNR02_005765</name>
</gene>
<protein>
    <submittedName>
        <fullName evidence="5">GntR family transcriptional repressor for pyruvate dehydrogenase complex</fullName>
    </submittedName>
</protein>
<keyword evidence="3" id="KW-0804">Transcription</keyword>
<reference evidence="5 6" key="1">
    <citation type="submission" date="2020-07" db="EMBL/GenBank/DDBJ databases">
        <title>Sequencing the genomes of 1000 actinobacteria strains.</title>
        <authorList>
            <person name="Klenk H.-P."/>
        </authorList>
    </citation>
    <scope>NUCLEOTIDE SEQUENCE [LARGE SCALE GENOMIC DNA]</scope>
    <source>
        <strain evidence="5 6">DSM 104006</strain>
    </source>
</reference>
<dbReference type="Gene3D" id="1.10.10.10">
    <property type="entry name" value="Winged helix-like DNA-binding domain superfamily/Winged helix DNA-binding domain"/>
    <property type="match status" value="1"/>
</dbReference>
<accession>A0A853BBJ9</accession>
<dbReference type="GO" id="GO:0003700">
    <property type="term" value="F:DNA-binding transcription factor activity"/>
    <property type="evidence" value="ECO:0007669"/>
    <property type="project" value="InterPro"/>
</dbReference>
<evidence type="ECO:0000256" key="3">
    <source>
        <dbReference type="ARBA" id="ARBA00023163"/>
    </source>
</evidence>
<dbReference type="PANTHER" id="PTHR43537">
    <property type="entry name" value="TRANSCRIPTIONAL REGULATOR, GNTR FAMILY"/>
    <property type="match status" value="1"/>
</dbReference>
<dbReference type="SMART" id="SM00345">
    <property type="entry name" value="HTH_GNTR"/>
    <property type="match status" value="1"/>
</dbReference>
<evidence type="ECO:0000256" key="2">
    <source>
        <dbReference type="ARBA" id="ARBA00023125"/>
    </source>
</evidence>
<dbReference type="SUPFAM" id="SSF46785">
    <property type="entry name" value="Winged helix' DNA-binding domain"/>
    <property type="match status" value="1"/>
</dbReference>
<evidence type="ECO:0000256" key="1">
    <source>
        <dbReference type="ARBA" id="ARBA00023015"/>
    </source>
</evidence>
<dbReference type="PRINTS" id="PR00035">
    <property type="entry name" value="HTHGNTR"/>
</dbReference>
<dbReference type="GO" id="GO:0003677">
    <property type="term" value="F:DNA binding"/>
    <property type="evidence" value="ECO:0007669"/>
    <property type="project" value="UniProtKB-KW"/>
</dbReference>
<dbReference type="Proteomes" id="UP000549616">
    <property type="component" value="Unassembled WGS sequence"/>
</dbReference>
<keyword evidence="1" id="KW-0805">Transcription regulation</keyword>
<evidence type="ECO:0000313" key="6">
    <source>
        <dbReference type="Proteomes" id="UP000549616"/>
    </source>
</evidence>
<dbReference type="PROSITE" id="PS50949">
    <property type="entry name" value="HTH_GNTR"/>
    <property type="match status" value="1"/>
</dbReference>
<dbReference type="PANTHER" id="PTHR43537:SF5">
    <property type="entry name" value="UXU OPERON TRANSCRIPTIONAL REGULATOR"/>
    <property type="match status" value="1"/>
</dbReference>